<gene>
    <name evidence="2" type="ORF">GBAG_1961</name>
</gene>
<accession>A0A085GDI0</accession>
<feature type="domain" description="HipA N-terminal subdomain 1" evidence="1">
    <location>
        <begin position="6"/>
        <end position="98"/>
    </location>
</feature>
<evidence type="ECO:0000313" key="3">
    <source>
        <dbReference type="Proteomes" id="UP000028653"/>
    </source>
</evidence>
<dbReference type="NCBIfam" id="TIGR03071">
    <property type="entry name" value="couple_hipA"/>
    <property type="match status" value="1"/>
</dbReference>
<proteinExistence type="predicted"/>
<dbReference type="Proteomes" id="UP000028653">
    <property type="component" value="Unassembled WGS sequence"/>
</dbReference>
<dbReference type="STRING" id="1006004.GBAG_1961"/>
<dbReference type="RefSeq" id="WP_034495460.1">
    <property type="nucleotide sequence ID" value="NZ_JMPI01000029.1"/>
</dbReference>
<comment type="caution">
    <text evidence="2">The sequence shown here is derived from an EMBL/GenBank/DDBJ whole genome shotgun (WGS) entry which is preliminary data.</text>
</comment>
<keyword evidence="3" id="KW-1185">Reference proteome</keyword>
<dbReference type="EMBL" id="JMPI01000029">
    <property type="protein sequence ID" value="KFC81775.1"/>
    <property type="molecule type" value="Genomic_DNA"/>
</dbReference>
<dbReference type="eggNOG" id="COG3550">
    <property type="taxonomic scope" value="Bacteria"/>
</dbReference>
<sequence>MRRRVEVWLYGEPVGELRQDDGGFAFSYRADYIGPPLSLSLPVRVGHFQSPTLPPFFASLAPEGWLKMRYSQLQQRDEHDLLGMLIDNGKNLIGAVQLVSMQED</sequence>
<evidence type="ECO:0000313" key="2">
    <source>
        <dbReference type="EMBL" id="KFC81775.1"/>
    </source>
</evidence>
<dbReference type="OrthoDB" id="196808at2"/>
<name>A0A085GDI0_9ENTR</name>
<organism evidence="2 3">
    <name type="scientific">Buttiauxella agrestis ATCC 33320</name>
    <dbReference type="NCBI Taxonomy" id="1006004"/>
    <lineage>
        <taxon>Bacteria</taxon>
        <taxon>Pseudomonadati</taxon>
        <taxon>Pseudomonadota</taxon>
        <taxon>Gammaproteobacteria</taxon>
        <taxon>Enterobacterales</taxon>
        <taxon>Enterobacteriaceae</taxon>
        <taxon>Buttiauxella</taxon>
    </lineage>
</organism>
<reference evidence="2 3" key="1">
    <citation type="submission" date="2014-05" db="EMBL/GenBank/DDBJ databases">
        <title>ATOL: Assembling a taxonomically balanced genome-scale reconstruction of the evolutionary history of the Enterobacteriaceae.</title>
        <authorList>
            <person name="Plunkett G.III."/>
            <person name="Neeno-Eckwall E.C."/>
            <person name="Glasner J.D."/>
            <person name="Perna N.T."/>
        </authorList>
    </citation>
    <scope>NUCLEOTIDE SEQUENCE [LARGE SCALE GENOMIC DNA]</scope>
    <source>
        <strain evidence="2 3">ATCC 33320</strain>
    </source>
</reference>
<protein>
    <recommendedName>
        <fullName evidence="1">HipA N-terminal subdomain 1 domain-containing protein</fullName>
    </recommendedName>
</protein>
<evidence type="ECO:0000259" key="1">
    <source>
        <dbReference type="Pfam" id="PF13657"/>
    </source>
</evidence>
<dbReference type="Pfam" id="PF13657">
    <property type="entry name" value="Couple_hipA"/>
    <property type="match status" value="1"/>
</dbReference>
<dbReference type="AlphaFoldDB" id="A0A085GDI0"/>
<dbReference type="InterPro" id="IPR017508">
    <property type="entry name" value="HipA_N1"/>
</dbReference>